<protein>
    <recommendedName>
        <fullName evidence="4 12">tRNA uridine 5-carboxymethylaminomethyl modification enzyme MnmG</fullName>
    </recommendedName>
    <alternativeName>
        <fullName evidence="11 12">Glucose-inhibited division protein A</fullName>
    </alternativeName>
</protein>
<evidence type="ECO:0000256" key="12">
    <source>
        <dbReference type="HAMAP-Rule" id="MF_00129"/>
    </source>
</evidence>
<dbReference type="HOGENOM" id="CLU_007831_2_2_9"/>
<keyword evidence="8 12" id="KW-0274">FAD</keyword>
<comment type="cofactor">
    <cofactor evidence="1 12">
        <name>FAD</name>
        <dbReference type="ChEBI" id="CHEBI:57692"/>
    </cofactor>
</comment>
<dbReference type="EMBL" id="CP002216">
    <property type="protein sequence ID" value="ADQ05757.1"/>
    <property type="molecule type" value="Genomic_DNA"/>
</dbReference>
<dbReference type="Gene3D" id="1.10.10.1800">
    <property type="entry name" value="tRNA uridine 5-carboxymethylaminomethyl modification enzyme MnmG/GidA"/>
    <property type="match status" value="1"/>
</dbReference>
<dbReference type="SMART" id="SM01228">
    <property type="entry name" value="GIDA_assoc_3"/>
    <property type="match status" value="1"/>
</dbReference>
<dbReference type="InterPro" id="IPR020595">
    <property type="entry name" value="MnmG-rel_CS"/>
</dbReference>
<dbReference type="InterPro" id="IPR026904">
    <property type="entry name" value="MnmG_C"/>
</dbReference>
<sequence>MEFVAGEYDVAVVGAGHAGIEAALASARLGLKTIIFAINLDSIGNMPCNPSIGGTGKGHLVREIDALGGEMGKAADATAIQVRILNRAKGPAVYSLRAQCDRYRYRLYMKRVLENQENLDIRQAEVCDVLVEDGRVKGVKITTGAIFLAKAVVLATGTFLGGKVIIGQTIFDSGPDGMHPARYLTENLKKLGIEMMRFKTGTPARVHRRSLDFSQMQIQPGDLKPLPFSFENEDNFNIEQVPCYLTYTTEETHKIIRENLHRAPLFTGIISGVGPRYCPSIEDKIVRFADKPRHQVFIEPTGLDTDEMYVQGMSTSLPEDVQIKMYRSVIGLENVKIMRPAYAIEYDCINPIQLEPTLQFKKIKGLFSAGQINGTSGYEEAAAQGIIAGINAAMYVKGKEMLVLDRSQAYIGVLIDDLVTKGTNEPYRIMTSRAEYRLILRQDNADLRLTEIGYKIGLVSSQRYEKFLQKKKMIEDEINRVKNTVIAPSEKVNKFLQEKGSSPISTGVKLSDLLKRPELSYEDLKEIDPDRPDLPWYVQDEVEIEIKYEGYIKKQLAQIEQFKKLENKKIPDWVDYNQILGLSTEAKQKLSQIRPASIGQASRISGVSPADISVLLIWLESIKKGKKD</sequence>
<accession>E4Q1A8</accession>
<evidence type="ECO:0000259" key="13">
    <source>
        <dbReference type="SMART" id="SM01228"/>
    </source>
</evidence>
<evidence type="ECO:0000256" key="9">
    <source>
        <dbReference type="ARBA" id="ARBA00023027"/>
    </source>
</evidence>
<evidence type="ECO:0000256" key="4">
    <source>
        <dbReference type="ARBA" id="ARBA00020461"/>
    </source>
</evidence>
<dbReference type="SUPFAM" id="SSF51905">
    <property type="entry name" value="FAD/NAD(P)-binding domain"/>
    <property type="match status" value="1"/>
</dbReference>
<keyword evidence="15" id="KW-1185">Reference proteome</keyword>
<dbReference type="InterPro" id="IPR049312">
    <property type="entry name" value="GIDA_C_N"/>
</dbReference>
<evidence type="ECO:0000256" key="2">
    <source>
        <dbReference type="ARBA" id="ARBA00003717"/>
    </source>
</evidence>
<dbReference type="FunFam" id="1.10.150.570:FF:000001">
    <property type="entry name" value="tRNA uridine 5-carboxymethylaminomethyl modification enzyme MnmG"/>
    <property type="match status" value="1"/>
</dbReference>
<dbReference type="PROSITE" id="PS01281">
    <property type="entry name" value="GIDA_2"/>
    <property type="match status" value="1"/>
</dbReference>
<dbReference type="GO" id="GO:0050660">
    <property type="term" value="F:flavin adenine dinucleotide binding"/>
    <property type="evidence" value="ECO:0007669"/>
    <property type="project" value="UniProtKB-UniRule"/>
</dbReference>
<comment type="function">
    <text evidence="2 12">NAD-binding protein involved in the addition of a carboxymethylaminomethyl (cmnm) group at the wobble position (U34) of certain tRNAs, forming tRNA-cmnm(5)s(2)U34.</text>
</comment>
<dbReference type="GO" id="GO:0002098">
    <property type="term" value="P:tRNA wobble uridine modification"/>
    <property type="evidence" value="ECO:0007669"/>
    <property type="project" value="InterPro"/>
</dbReference>
<evidence type="ECO:0000256" key="6">
    <source>
        <dbReference type="ARBA" id="ARBA00022630"/>
    </source>
</evidence>
<evidence type="ECO:0000256" key="11">
    <source>
        <dbReference type="ARBA" id="ARBA00031800"/>
    </source>
</evidence>
<evidence type="ECO:0000256" key="1">
    <source>
        <dbReference type="ARBA" id="ARBA00001974"/>
    </source>
</evidence>
<evidence type="ECO:0000313" key="14">
    <source>
        <dbReference type="EMBL" id="ADQ05757.1"/>
    </source>
</evidence>
<dbReference type="FunFam" id="3.50.50.60:FF:000002">
    <property type="entry name" value="tRNA uridine 5-carboxymethylaminomethyl modification enzyme MnmG"/>
    <property type="match status" value="1"/>
</dbReference>
<dbReference type="InterPro" id="IPR047001">
    <property type="entry name" value="MnmG_C_subdom"/>
</dbReference>
<dbReference type="InterPro" id="IPR002218">
    <property type="entry name" value="MnmG-rel"/>
</dbReference>
<comment type="similarity">
    <text evidence="3 12">Belongs to the MnmG family.</text>
</comment>
<dbReference type="Gene3D" id="3.50.50.60">
    <property type="entry name" value="FAD/NAD(P)-binding domain"/>
    <property type="match status" value="2"/>
</dbReference>
<dbReference type="HAMAP" id="MF_00129">
    <property type="entry name" value="MnmG_GidA"/>
    <property type="match status" value="1"/>
</dbReference>
<keyword evidence="6 12" id="KW-0285">Flavoprotein</keyword>
<dbReference type="Pfam" id="PF01134">
    <property type="entry name" value="GIDA"/>
    <property type="match status" value="1"/>
</dbReference>
<keyword evidence="7 12" id="KW-0819">tRNA processing</keyword>
<dbReference type="GO" id="GO:0005829">
    <property type="term" value="C:cytosol"/>
    <property type="evidence" value="ECO:0007669"/>
    <property type="project" value="TreeGrafter"/>
</dbReference>
<dbReference type="InterPro" id="IPR004416">
    <property type="entry name" value="MnmG"/>
</dbReference>
<dbReference type="RefSeq" id="WP_013413074.1">
    <property type="nucleotide sequence ID" value="NC_014657.1"/>
</dbReference>
<evidence type="ECO:0000256" key="10">
    <source>
        <dbReference type="ARBA" id="ARBA00025948"/>
    </source>
</evidence>
<dbReference type="NCBIfam" id="TIGR00136">
    <property type="entry name" value="mnmG_gidA"/>
    <property type="match status" value="1"/>
</dbReference>
<keyword evidence="5 12" id="KW-0963">Cytoplasm</keyword>
<feature type="binding site" evidence="12">
    <location>
        <begin position="274"/>
        <end position="288"/>
    </location>
    <ligand>
        <name>NAD(+)</name>
        <dbReference type="ChEBI" id="CHEBI:57540"/>
    </ligand>
</feature>
<proteinExistence type="inferred from homology"/>
<dbReference type="Pfam" id="PF21680">
    <property type="entry name" value="GIDA_C_1st"/>
    <property type="match status" value="1"/>
</dbReference>
<evidence type="ECO:0000256" key="8">
    <source>
        <dbReference type="ARBA" id="ARBA00022827"/>
    </source>
</evidence>
<comment type="subunit">
    <text evidence="10 12">Homodimer. Heterotetramer of two MnmE and two MnmG subunits.</text>
</comment>
<comment type="subcellular location">
    <subcellularLocation>
        <location evidence="12">Cytoplasm</location>
    </subcellularLocation>
</comment>
<dbReference type="PROSITE" id="PS01280">
    <property type="entry name" value="GIDA_1"/>
    <property type="match status" value="1"/>
</dbReference>
<comment type="caution">
    <text evidence="12">Lacks conserved residue(s) required for the propagation of feature annotation.</text>
</comment>
<dbReference type="InterPro" id="IPR036188">
    <property type="entry name" value="FAD/NAD-bd_sf"/>
</dbReference>
<dbReference type="AlphaFoldDB" id="E4Q1A8"/>
<dbReference type="GO" id="GO:0030488">
    <property type="term" value="P:tRNA methylation"/>
    <property type="evidence" value="ECO:0007669"/>
    <property type="project" value="TreeGrafter"/>
</dbReference>
<name>E4Q1A8_CALOW</name>
<reference key="1">
    <citation type="submission" date="2010-09" db="EMBL/GenBank/DDBJ databases">
        <title>Complete sequence of Caldicellulosiruptor owensensis OL.</title>
        <authorList>
            <consortium name="US DOE Joint Genome Institute"/>
            <person name="Lucas S."/>
            <person name="Copeland A."/>
            <person name="Lapidus A."/>
            <person name="Cheng J.-F."/>
            <person name="Bruce D."/>
            <person name="Goodwin L."/>
            <person name="Pitluck S."/>
            <person name="Davenport K."/>
            <person name="Detter J.C."/>
            <person name="Han C."/>
            <person name="Tapia R."/>
            <person name="Land M."/>
            <person name="Hauser L."/>
            <person name="Chang Y.-J."/>
            <person name="Jeffries C."/>
            <person name="Kyrpides N."/>
            <person name="Ivanova N."/>
            <person name="Mikhailova N."/>
            <person name="Blumer-Schuette S.E."/>
            <person name="Kelly R.M."/>
            <person name="Woyke T."/>
        </authorList>
    </citation>
    <scope>NUCLEOTIDE SEQUENCE</scope>
    <source>
        <strain>OL</strain>
    </source>
</reference>
<dbReference type="Gene3D" id="1.10.150.570">
    <property type="entry name" value="GidA associated domain, C-terminal subdomain"/>
    <property type="match status" value="1"/>
</dbReference>
<evidence type="ECO:0000256" key="7">
    <source>
        <dbReference type="ARBA" id="ARBA00022694"/>
    </source>
</evidence>
<keyword evidence="9 12" id="KW-0520">NAD</keyword>
<dbReference type="FunFam" id="1.10.10.1800:FF:000001">
    <property type="entry name" value="tRNA uridine 5-carboxymethylaminomethyl modification enzyme MnmG"/>
    <property type="match status" value="1"/>
</dbReference>
<reference evidence="14 15" key="2">
    <citation type="journal article" date="2011" name="J. Bacteriol.">
        <title>Complete genome sequences for the anaerobic, extremely thermophilic plant biomass-degrading bacteria Caldicellulosiruptor hydrothermalis, Caldicellulosiruptor kristjanssonii, Caldicellulosiruptor kronotskyensis, Caldicellulosiruptor owensenis, and Caldicellulosiruptor lactoaceticus.</title>
        <authorList>
            <person name="Blumer-Schuette S.E."/>
            <person name="Ozdemir I."/>
            <person name="Mistry D."/>
            <person name="Lucas S."/>
            <person name="Lapidus A."/>
            <person name="Cheng J.F."/>
            <person name="Goodwin L.A."/>
            <person name="Pitluck S."/>
            <person name="Land M.L."/>
            <person name="Hauser L.J."/>
            <person name="Woyke T."/>
            <person name="Mikhailova N."/>
            <person name="Pati A."/>
            <person name="Kyrpides N.C."/>
            <person name="Ivanova N."/>
            <person name="Detter J.C."/>
            <person name="Walston-Davenport K."/>
            <person name="Han S."/>
            <person name="Adams M.W."/>
            <person name="Kelly R.M."/>
        </authorList>
    </citation>
    <scope>NUCLEOTIDE SEQUENCE [LARGE SCALE GENOMIC DNA]</scope>
    <source>
        <strain evidence="15">ATCC 700167 / DSM 13100 / OL</strain>
    </source>
</reference>
<feature type="domain" description="tRNA uridine 5-carboxymethylaminomethyl modification enzyme C-terminal subdomain" evidence="13">
    <location>
        <begin position="546"/>
        <end position="617"/>
    </location>
</feature>
<dbReference type="Proteomes" id="UP000006889">
    <property type="component" value="Chromosome"/>
</dbReference>
<dbReference type="InterPro" id="IPR044920">
    <property type="entry name" value="MnmG_C_subdom_sf"/>
</dbReference>
<gene>
    <name evidence="12 14" type="primary">mnmG</name>
    <name evidence="12 14" type="synonym">gidA</name>
    <name evidence="14" type="ordered locus">Calow_2258</name>
</gene>
<dbReference type="InterPro" id="IPR040131">
    <property type="entry name" value="MnmG_N"/>
</dbReference>
<evidence type="ECO:0000256" key="5">
    <source>
        <dbReference type="ARBA" id="ARBA00022490"/>
    </source>
</evidence>
<dbReference type="KEGG" id="cow:Calow_2258"/>
<dbReference type="STRING" id="632518.Calow_2258"/>
<dbReference type="PANTHER" id="PTHR11806">
    <property type="entry name" value="GLUCOSE INHIBITED DIVISION PROTEIN A"/>
    <property type="match status" value="1"/>
</dbReference>
<evidence type="ECO:0000256" key="3">
    <source>
        <dbReference type="ARBA" id="ARBA00007653"/>
    </source>
</evidence>
<dbReference type="Pfam" id="PF13932">
    <property type="entry name" value="SAM_GIDA_C"/>
    <property type="match status" value="1"/>
</dbReference>
<organism evidence="14 15">
    <name type="scientific">Caldicellulosiruptor owensensis (strain ATCC 700167 / DSM 13100 / OL)</name>
    <dbReference type="NCBI Taxonomy" id="632518"/>
    <lineage>
        <taxon>Bacteria</taxon>
        <taxon>Bacillati</taxon>
        <taxon>Bacillota</taxon>
        <taxon>Bacillota incertae sedis</taxon>
        <taxon>Caldicellulosiruptorales</taxon>
        <taxon>Caldicellulosiruptoraceae</taxon>
        <taxon>Caldicellulosiruptor</taxon>
    </lineage>
</organism>
<dbReference type="eggNOG" id="COG0445">
    <property type="taxonomic scope" value="Bacteria"/>
</dbReference>
<dbReference type="PRINTS" id="PR00411">
    <property type="entry name" value="PNDRDTASEI"/>
</dbReference>
<evidence type="ECO:0000313" key="15">
    <source>
        <dbReference type="Proteomes" id="UP000006889"/>
    </source>
</evidence>
<dbReference type="PANTHER" id="PTHR11806:SF0">
    <property type="entry name" value="PROTEIN MTO1 HOMOLOG, MITOCHONDRIAL"/>
    <property type="match status" value="1"/>
</dbReference>
<dbReference type="OrthoDB" id="9815560at2"/>
<feature type="binding site" evidence="12">
    <location>
        <begin position="14"/>
        <end position="19"/>
    </location>
    <ligand>
        <name>FAD</name>
        <dbReference type="ChEBI" id="CHEBI:57692"/>
    </ligand>
</feature>